<dbReference type="NCBIfam" id="NF033197">
    <property type="entry name" value="F430_CfbE"/>
    <property type="match status" value="1"/>
</dbReference>
<gene>
    <name evidence="1" type="ordered locus">Metfor_1749</name>
</gene>
<dbReference type="STRING" id="593750.Metfor_1749"/>
<dbReference type="KEGG" id="mfo:Metfor_1749"/>
<dbReference type="SUPFAM" id="SSF53623">
    <property type="entry name" value="MurD-like peptide ligases, catalytic domain"/>
    <property type="match status" value="1"/>
</dbReference>
<dbReference type="AlphaFoldDB" id="L0HHH7"/>
<dbReference type="RefSeq" id="WP_015285736.1">
    <property type="nucleotide sequence ID" value="NC_019943.1"/>
</dbReference>
<name>L0HHH7_METFS</name>
<dbReference type="InParanoid" id="L0HHH7"/>
<dbReference type="HOGENOM" id="CLU_047362_0_0_2"/>
<dbReference type="EMBL" id="CP003167">
    <property type="protein sequence ID" value="AGB02773.1"/>
    <property type="molecule type" value="Genomic_DNA"/>
</dbReference>
<accession>L0HHH7</accession>
<dbReference type="InterPro" id="IPR036565">
    <property type="entry name" value="Mur-like_cat_sf"/>
</dbReference>
<dbReference type="GeneID" id="14308138"/>
<evidence type="ECO:0008006" key="3">
    <source>
        <dbReference type="Google" id="ProtNLM"/>
    </source>
</evidence>
<evidence type="ECO:0000313" key="2">
    <source>
        <dbReference type="Proteomes" id="UP000010824"/>
    </source>
</evidence>
<dbReference type="FunCoup" id="L0HHH7">
    <property type="interactions" value="89"/>
</dbReference>
<dbReference type="OrthoDB" id="52890at2157"/>
<dbReference type="GO" id="GO:0005524">
    <property type="term" value="F:ATP binding"/>
    <property type="evidence" value="ECO:0007669"/>
    <property type="project" value="InterPro"/>
</dbReference>
<organism evidence="1 2">
    <name type="scientific">Methanoregula formicica (strain DSM 22288 / NBRC 105244 / SMSP)</name>
    <dbReference type="NCBI Taxonomy" id="593750"/>
    <lineage>
        <taxon>Archaea</taxon>
        <taxon>Methanobacteriati</taxon>
        <taxon>Methanobacteriota</taxon>
        <taxon>Stenosarchaea group</taxon>
        <taxon>Methanomicrobia</taxon>
        <taxon>Methanomicrobiales</taxon>
        <taxon>Methanoregulaceae</taxon>
        <taxon>Methanoregula</taxon>
    </lineage>
</organism>
<reference evidence="2" key="1">
    <citation type="submission" date="2011-12" db="EMBL/GenBank/DDBJ databases">
        <title>Complete sequence of Methanoregula formicicum SMSP.</title>
        <authorList>
            <person name="Lucas S."/>
            <person name="Han J."/>
            <person name="Lapidus A."/>
            <person name="Cheng J.-F."/>
            <person name="Goodwin L."/>
            <person name="Pitluck S."/>
            <person name="Peters L."/>
            <person name="Ovchinnikova G."/>
            <person name="Teshima H."/>
            <person name="Detter J.C."/>
            <person name="Han C."/>
            <person name="Tapia R."/>
            <person name="Land M."/>
            <person name="Hauser L."/>
            <person name="Kyrpides N."/>
            <person name="Ivanova N."/>
            <person name="Pagani I."/>
            <person name="Imachi H."/>
            <person name="Tamaki H."/>
            <person name="Sekiguchi Y."/>
            <person name="Kamagata Y."/>
            <person name="Cadillo-Quiroz H."/>
            <person name="Zinder S."/>
            <person name="Liu W.-T."/>
            <person name="Woyke T."/>
        </authorList>
    </citation>
    <scope>NUCLEOTIDE SEQUENCE [LARGE SCALE GENOMIC DNA]</scope>
    <source>
        <strain evidence="2">DSM 22288 / NBRC 105244 / SMSP</strain>
    </source>
</reference>
<sequence>MNILVLDSIHGGQPIAAAFVSRGDQVDLVDVYRGTGPVSVEVARSRKYDLIVAPVHLDPDHPLIRTAKAPVITHHEAIRQLLGSYVPGIMVEITGARGKTTTAHALASLLPGPGILHTSSGTFRYPEKEFISRSSITPGSVLEAVRLAKETGGWLIAEESLGLTCAGTLGIITSAGDFRFAAGKKSALSAKLASARSCKNLLLAEGITENPLNNVMHLENTASCTGTECTISLGTTTRRFINPLIALPAYRDSLALAATAAVMLGIDPSPLSGFTALTGRMEARYVGGILVVDNANSGTNFRTTIDAAQYARNVAGRNEITLVIGQQEGDGAVCEGFAFDQILAAMEAIRPSSLIWVGRFPEPGTPDHAALIPLAPVRAATFEEGYILARQKTVQGSIVLAVKTWR</sequence>
<dbReference type="eggNOG" id="arCOG02822">
    <property type="taxonomic scope" value="Archaea"/>
</dbReference>
<keyword evidence="2" id="KW-1185">Reference proteome</keyword>
<dbReference type="Proteomes" id="UP000010824">
    <property type="component" value="Chromosome"/>
</dbReference>
<proteinExistence type="predicted"/>
<protein>
    <recommendedName>
        <fullName evidence="3">UDP-N-acetylmuramyl pentapeptide synthase</fullName>
    </recommendedName>
</protein>
<reference evidence="1 2" key="2">
    <citation type="journal article" date="2014" name="Genome Announc.">
        <title>Complete Genome Sequence of Methanoregula formicica SMSPT, a Mesophilic Hydrogenotrophic Methanogen Isolated from a Methanogenic Upflow Anaerobic Sludge Blanket Reactor.</title>
        <authorList>
            <person name="Yamamoto K."/>
            <person name="Tamaki H."/>
            <person name="Cadillo-Quiroz H."/>
            <person name="Imachi H."/>
            <person name="Kyrpides N."/>
            <person name="Woyke T."/>
            <person name="Goodwin L."/>
            <person name="Zinder S.H."/>
            <person name="Kamagata Y."/>
            <person name="Liu W.T."/>
        </authorList>
    </citation>
    <scope>NUCLEOTIDE SEQUENCE [LARGE SCALE GENOMIC DNA]</scope>
    <source>
        <strain evidence="2">DSM 22288 / NBRC 105244 / SMSP</strain>
    </source>
</reference>
<evidence type="ECO:0000313" key="1">
    <source>
        <dbReference type="EMBL" id="AGB02773.1"/>
    </source>
</evidence>